<evidence type="ECO:0000256" key="2">
    <source>
        <dbReference type="ARBA" id="ARBA00023002"/>
    </source>
</evidence>
<dbReference type="Pfam" id="PF01408">
    <property type="entry name" value="GFO_IDH_MocA"/>
    <property type="match status" value="1"/>
</dbReference>
<accession>A0A934RV39</accession>
<feature type="domain" description="Gfo/Idh/MocA-like oxidoreductase N-terminal" evidence="3">
    <location>
        <begin position="39"/>
        <end position="155"/>
    </location>
</feature>
<dbReference type="SUPFAM" id="SSF55347">
    <property type="entry name" value="Glyceraldehyde-3-phosphate dehydrogenase-like, C-terminal domain"/>
    <property type="match status" value="1"/>
</dbReference>
<dbReference type="PANTHER" id="PTHR43708:SF5">
    <property type="entry name" value="CONSERVED EXPRESSED OXIDOREDUCTASE (EUROFUNG)-RELATED"/>
    <property type="match status" value="1"/>
</dbReference>
<dbReference type="PANTHER" id="PTHR43708">
    <property type="entry name" value="CONSERVED EXPRESSED OXIDOREDUCTASE (EUROFUNG)"/>
    <property type="match status" value="1"/>
</dbReference>
<dbReference type="Proteomes" id="UP000617628">
    <property type="component" value="Unassembled WGS sequence"/>
</dbReference>
<proteinExistence type="inferred from homology"/>
<dbReference type="Pfam" id="PF22725">
    <property type="entry name" value="GFO_IDH_MocA_C3"/>
    <property type="match status" value="1"/>
</dbReference>
<comment type="similarity">
    <text evidence="1">Belongs to the Gfo/Idh/MocA family.</text>
</comment>
<dbReference type="AlphaFoldDB" id="A0A934RV39"/>
<dbReference type="EMBL" id="JAENIL010000005">
    <property type="protein sequence ID" value="MBK1875985.1"/>
    <property type="molecule type" value="Genomic_DNA"/>
</dbReference>
<protein>
    <submittedName>
        <fullName evidence="5">Gfo/Idh/MocA family oxidoreductase</fullName>
    </submittedName>
</protein>
<dbReference type="GO" id="GO:0000166">
    <property type="term" value="F:nucleotide binding"/>
    <property type="evidence" value="ECO:0007669"/>
    <property type="project" value="InterPro"/>
</dbReference>
<dbReference type="GO" id="GO:0016491">
    <property type="term" value="F:oxidoreductase activity"/>
    <property type="evidence" value="ECO:0007669"/>
    <property type="project" value="UniProtKB-KW"/>
</dbReference>
<evidence type="ECO:0000313" key="5">
    <source>
        <dbReference type="EMBL" id="MBK1875985.1"/>
    </source>
</evidence>
<comment type="caution">
    <text evidence="5">The sequence shown here is derived from an EMBL/GenBank/DDBJ whole genome shotgun (WGS) entry which is preliminary data.</text>
</comment>
<keyword evidence="6" id="KW-1185">Reference proteome</keyword>
<evidence type="ECO:0000313" key="6">
    <source>
        <dbReference type="Proteomes" id="UP000617628"/>
    </source>
</evidence>
<evidence type="ECO:0000259" key="3">
    <source>
        <dbReference type="Pfam" id="PF01408"/>
    </source>
</evidence>
<reference evidence="5" key="1">
    <citation type="submission" date="2021-01" db="EMBL/GenBank/DDBJ databases">
        <title>Modified the classification status of verrucomicrobia.</title>
        <authorList>
            <person name="Feng X."/>
        </authorList>
    </citation>
    <scope>NUCLEOTIDE SEQUENCE</scope>
    <source>
        <strain evidence="5">KCTC 13126</strain>
    </source>
</reference>
<organism evidence="5 6">
    <name type="scientific">Pelagicoccus mobilis</name>
    <dbReference type="NCBI Taxonomy" id="415221"/>
    <lineage>
        <taxon>Bacteria</taxon>
        <taxon>Pseudomonadati</taxon>
        <taxon>Verrucomicrobiota</taxon>
        <taxon>Opitutia</taxon>
        <taxon>Puniceicoccales</taxon>
        <taxon>Pelagicoccaceae</taxon>
        <taxon>Pelagicoccus</taxon>
    </lineage>
</organism>
<evidence type="ECO:0000259" key="4">
    <source>
        <dbReference type="Pfam" id="PF22725"/>
    </source>
</evidence>
<gene>
    <name evidence="5" type="ORF">JIN87_03835</name>
</gene>
<dbReference type="Gene3D" id="3.40.50.720">
    <property type="entry name" value="NAD(P)-binding Rossmann-like Domain"/>
    <property type="match status" value="1"/>
</dbReference>
<dbReference type="RefSeq" id="WP_200354201.1">
    <property type="nucleotide sequence ID" value="NZ_JAENIL010000005.1"/>
</dbReference>
<keyword evidence="2" id="KW-0560">Oxidoreductase</keyword>
<dbReference type="InterPro" id="IPR000683">
    <property type="entry name" value="Gfo/Idh/MocA-like_OxRdtase_N"/>
</dbReference>
<dbReference type="InterPro" id="IPR036291">
    <property type="entry name" value="NAD(P)-bd_dom_sf"/>
</dbReference>
<name>A0A934RV39_9BACT</name>
<feature type="domain" description="GFO/IDH/MocA-like oxidoreductase" evidence="4">
    <location>
        <begin position="164"/>
        <end position="283"/>
    </location>
</feature>
<dbReference type="Gene3D" id="3.30.360.10">
    <property type="entry name" value="Dihydrodipicolinate Reductase, domain 2"/>
    <property type="match status" value="1"/>
</dbReference>
<dbReference type="InterPro" id="IPR051317">
    <property type="entry name" value="Gfo/Idh/MocA_oxidoreduct"/>
</dbReference>
<sequence length="370" mass="40244">MSESRKDDARELKAVEVSMTSAPDLPYQPPVPKDYNPGIALIGCGGIARNHLDAYKQRGYRIVALCDSKPAAAEVLKQEFFPAADVCTNPQAIWERGDVEVVDLATHPGMRLELIRSALKAGKHVLSQKPFVTDIAIGRELVKLADENELKLAVNQNGRWAPYFAYLREVLKAGLLGDIVSCDINITWDHSWIKGTRFEELHHVVLYDFAIHWFDIVTCVFGERRAKHVFSQVEKSLAQEIDPPLLANSIVGYNGGQATLAFRAHTKFDPLESTVVTGTKGVFRSSGPPCSNDKVSLTTEAGRANVSLSGNWFNDGFAGSMGELLCSIEDGREPENSAAANLRSLELCFAAIASADSGSPAIPGNVLSFG</sequence>
<evidence type="ECO:0000256" key="1">
    <source>
        <dbReference type="ARBA" id="ARBA00010928"/>
    </source>
</evidence>
<dbReference type="SUPFAM" id="SSF51735">
    <property type="entry name" value="NAD(P)-binding Rossmann-fold domains"/>
    <property type="match status" value="1"/>
</dbReference>
<dbReference type="InterPro" id="IPR055170">
    <property type="entry name" value="GFO_IDH_MocA-like_dom"/>
</dbReference>